<comment type="subcellular location">
    <subcellularLocation>
        <location evidence="1">Nucleus</location>
    </subcellularLocation>
</comment>
<dbReference type="InterPro" id="IPR001138">
    <property type="entry name" value="Zn2Cys6_DnaBD"/>
</dbReference>
<feature type="domain" description="Zn(2)-C6 fungal-type" evidence="7">
    <location>
        <begin position="21"/>
        <end position="49"/>
    </location>
</feature>
<evidence type="ECO:0000313" key="8">
    <source>
        <dbReference type="EMBL" id="OJD24793.1"/>
    </source>
</evidence>
<keyword evidence="9" id="KW-1185">Reference proteome</keyword>
<dbReference type="Proteomes" id="UP000242791">
    <property type="component" value="Unassembled WGS sequence"/>
</dbReference>
<evidence type="ECO:0000256" key="3">
    <source>
        <dbReference type="ARBA" id="ARBA00023125"/>
    </source>
</evidence>
<dbReference type="Pfam" id="PF00172">
    <property type="entry name" value="Zn_clus"/>
    <property type="match status" value="1"/>
</dbReference>
<reference evidence="8 9" key="1">
    <citation type="submission" date="2015-08" db="EMBL/GenBank/DDBJ databases">
        <title>Emmonsia species relationships and genome sequence.</title>
        <authorList>
            <person name="Cuomo C.A."/>
            <person name="Schwartz I.S."/>
            <person name="Kenyon C."/>
            <person name="De Hoog G.S."/>
            <person name="Govender N.P."/>
            <person name="Botha A."/>
            <person name="Moreno L."/>
            <person name="De Vries M."/>
            <person name="Munoz J.F."/>
            <person name="Stielow J.B."/>
        </authorList>
    </citation>
    <scope>NUCLEOTIDE SEQUENCE [LARGE SCALE GENOMIC DNA]</scope>
    <source>
        <strain evidence="8 9">EI222</strain>
    </source>
</reference>
<dbReference type="VEuPathDB" id="FungiDB:ACJ73_03838"/>
<evidence type="ECO:0000256" key="1">
    <source>
        <dbReference type="ARBA" id="ARBA00004123"/>
    </source>
</evidence>
<dbReference type="GO" id="GO:0005634">
    <property type="term" value="C:nucleus"/>
    <property type="evidence" value="ECO:0007669"/>
    <property type="project" value="UniProtKB-SubCell"/>
</dbReference>
<evidence type="ECO:0000256" key="4">
    <source>
        <dbReference type="ARBA" id="ARBA00023163"/>
    </source>
</evidence>
<name>A0A1J9Q8D7_9EURO</name>
<dbReference type="InterPro" id="IPR021858">
    <property type="entry name" value="Fun_TF"/>
</dbReference>
<dbReference type="InterPro" id="IPR036864">
    <property type="entry name" value="Zn2-C6_fun-type_DNA-bd_sf"/>
</dbReference>
<evidence type="ECO:0000256" key="2">
    <source>
        <dbReference type="ARBA" id="ARBA00023015"/>
    </source>
</evidence>
<evidence type="ECO:0000256" key="6">
    <source>
        <dbReference type="SAM" id="MobiDB-lite"/>
    </source>
</evidence>
<accession>A0A1J9Q8D7</accession>
<keyword evidence="2" id="KW-0805">Transcription regulation</keyword>
<organism evidence="8 9">
    <name type="scientific">Blastomyces percursus</name>
    <dbReference type="NCBI Taxonomy" id="1658174"/>
    <lineage>
        <taxon>Eukaryota</taxon>
        <taxon>Fungi</taxon>
        <taxon>Dikarya</taxon>
        <taxon>Ascomycota</taxon>
        <taxon>Pezizomycotina</taxon>
        <taxon>Eurotiomycetes</taxon>
        <taxon>Eurotiomycetidae</taxon>
        <taxon>Onygenales</taxon>
        <taxon>Ajellomycetaceae</taxon>
        <taxon>Blastomyces</taxon>
    </lineage>
</organism>
<proteinExistence type="predicted"/>
<dbReference type="PANTHER" id="PTHR37534">
    <property type="entry name" value="TRANSCRIPTIONAL ACTIVATOR PROTEIN UGA3"/>
    <property type="match status" value="1"/>
</dbReference>
<evidence type="ECO:0000259" key="7">
    <source>
        <dbReference type="PROSITE" id="PS50048"/>
    </source>
</evidence>
<dbReference type="SMART" id="SM00066">
    <property type="entry name" value="GAL4"/>
    <property type="match status" value="1"/>
</dbReference>
<dbReference type="OrthoDB" id="19261at2759"/>
<dbReference type="AlphaFoldDB" id="A0A1J9Q8D7"/>
<dbReference type="Gene3D" id="4.10.240.10">
    <property type="entry name" value="Zn(2)-C6 fungal-type DNA-binding domain"/>
    <property type="match status" value="1"/>
</dbReference>
<dbReference type="GO" id="GO:0000976">
    <property type="term" value="F:transcription cis-regulatory region binding"/>
    <property type="evidence" value="ECO:0007669"/>
    <property type="project" value="TreeGrafter"/>
</dbReference>
<dbReference type="GO" id="GO:0008270">
    <property type="term" value="F:zinc ion binding"/>
    <property type="evidence" value="ECO:0007669"/>
    <property type="project" value="InterPro"/>
</dbReference>
<keyword evidence="5" id="KW-0539">Nucleus</keyword>
<evidence type="ECO:0000256" key="5">
    <source>
        <dbReference type="ARBA" id="ARBA00023242"/>
    </source>
</evidence>
<dbReference type="PROSITE" id="PS50048">
    <property type="entry name" value="ZN2_CY6_FUNGAL_2"/>
    <property type="match status" value="1"/>
</dbReference>
<dbReference type="GO" id="GO:0045944">
    <property type="term" value="P:positive regulation of transcription by RNA polymerase II"/>
    <property type="evidence" value="ECO:0007669"/>
    <property type="project" value="TreeGrafter"/>
</dbReference>
<dbReference type="EMBL" id="LGTZ01000487">
    <property type="protein sequence ID" value="OJD24793.1"/>
    <property type="molecule type" value="Genomic_DNA"/>
</dbReference>
<dbReference type="CDD" id="cd00067">
    <property type="entry name" value="GAL4"/>
    <property type="match status" value="1"/>
</dbReference>
<keyword evidence="3" id="KW-0238">DNA-binding</keyword>
<keyword evidence="4" id="KW-0804">Transcription</keyword>
<dbReference type="GO" id="GO:0000981">
    <property type="term" value="F:DNA-binding transcription factor activity, RNA polymerase II-specific"/>
    <property type="evidence" value="ECO:0007669"/>
    <property type="project" value="InterPro"/>
</dbReference>
<dbReference type="Pfam" id="PF11951">
    <property type="entry name" value="Fungal_trans_2"/>
    <property type="match status" value="1"/>
</dbReference>
<protein>
    <recommendedName>
        <fullName evidence="7">Zn(2)-C6 fungal-type domain-containing protein</fullName>
    </recommendedName>
</protein>
<dbReference type="SUPFAM" id="SSF57701">
    <property type="entry name" value="Zn2/Cys6 DNA-binding domain"/>
    <property type="match status" value="1"/>
</dbReference>
<sequence>MSSGKHSEPPPSRAASGLPPQCHTCRKRRVRCDSSRPACNKCIAKGVECLGYGKQKPLVWLQGGGNQNQYLGDGNNVEQPKRKKGRPKIIVAKEDIEKPSKSPEPPGKEDRSEVLELVRTASGMQRLTFNPRHPLAITAKLVSFLSTNALFKYLDISNSLDHIDNQRVPETWNFKYPLNIKVVVSTIWYFNKYIYPEVDPIVYYQDLPTIDPKGWQDDVSNLLFSILVSAVATHRAVRSQPAEQVALGREVFQYKQQAFRRLNCELRNPLTQLGEVTLICVLTLLLVEMQQSAYGEWLAHFEGATTIIGLKGGVKTILERCPILKSPLTCYLLADVLGGTTSRKALSMVDVSRQLGYLEDLPFIFHNGSETFAPCANKLFECIIQINYYRTLSAQAIGIDGMSMDFGNDVHALLQSILSFSAAGWASGMTQYYTATSVTPHGKAASEFIQPDRSHWLQIATVYQSAVLLYCIRSLALNFEGLIFASCASDATPDMISYVTVQDIQIVARQTLSDNLANIFTHESDLRRQSPARVVTWPLFVAGVEAGDHFEGSLALREFVTRSFMRLSRALGTLHYRDAAAFLLGEYSRRDSIRRAGDSQYQCWWSDVFEHLPDRCAFFA</sequence>
<gene>
    <name evidence="8" type="ORF">ACJ73_03838</name>
</gene>
<dbReference type="PANTHER" id="PTHR37534:SF51">
    <property type="entry name" value="ACRIFLAVINE SENSITIVITY CONTROL PROTEIN ACR-2"/>
    <property type="match status" value="1"/>
</dbReference>
<feature type="region of interest" description="Disordered" evidence="6">
    <location>
        <begin position="1"/>
        <end position="21"/>
    </location>
</feature>
<evidence type="ECO:0000313" key="9">
    <source>
        <dbReference type="Proteomes" id="UP000242791"/>
    </source>
</evidence>
<comment type="caution">
    <text evidence="8">The sequence shown here is derived from an EMBL/GenBank/DDBJ whole genome shotgun (WGS) entry which is preliminary data.</text>
</comment>